<dbReference type="Proteomes" id="UP001634007">
    <property type="component" value="Unassembled WGS sequence"/>
</dbReference>
<evidence type="ECO:0000313" key="3">
    <source>
        <dbReference type="Proteomes" id="UP001634007"/>
    </source>
</evidence>
<evidence type="ECO:0000313" key="2">
    <source>
        <dbReference type="EMBL" id="KAL3739010.1"/>
    </source>
</evidence>
<dbReference type="InterPro" id="IPR017853">
    <property type="entry name" value="GH"/>
</dbReference>
<dbReference type="SUPFAM" id="SSF51445">
    <property type="entry name" value="(Trans)glycosidases"/>
    <property type="match status" value="1"/>
</dbReference>
<reference evidence="2 3" key="1">
    <citation type="submission" date="2024-11" db="EMBL/GenBank/DDBJ databases">
        <title>Chromosome-level genome assembly of Eucalyptus globulus Labill. provides insights into its genome evolution.</title>
        <authorList>
            <person name="Li X."/>
        </authorList>
    </citation>
    <scope>NUCLEOTIDE SEQUENCE [LARGE SCALE GENOMIC DNA]</scope>
    <source>
        <strain evidence="2">CL2024</strain>
        <tissue evidence="2">Fresh tender leaves</tissue>
    </source>
</reference>
<evidence type="ECO:0000256" key="1">
    <source>
        <dbReference type="SAM" id="SignalP"/>
    </source>
</evidence>
<protein>
    <submittedName>
        <fullName evidence="2">Uncharacterized protein</fullName>
    </submittedName>
</protein>
<dbReference type="PANTHER" id="PTHR45708">
    <property type="entry name" value="ENDOCHITINASE"/>
    <property type="match status" value="1"/>
</dbReference>
<proteinExistence type="predicted"/>
<keyword evidence="3" id="KW-1185">Reference proteome</keyword>
<dbReference type="PANTHER" id="PTHR45708:SF69">
    <property type="entry name" value="CHITINASE"/>
    <property type="match status" value="1"/>
</dbReference>
<comment type="caution">
    <text evidence="2">The sequence shown here is derived from an EMBL/GenBank/DDBJ whole genome shotgun (WGS) entry which is preliminary data.</text>
</comment>
<name>A0ABD3KGF1_EUCGL</name>
<dbReference type="InterPro" id="IPR050542">
    <property type="entry name" value="Glycosyl_Hydrlase18_Chitinase"/>
</dbReference>
<accession>A0ABD3KGF1</accession>
<feature type="signal peptide" evidence="1">
    <location>
        <begin position="1"/>
        <end position="25"/>
    </location>
</feature>
<dbReference type="Gene3D" id="3.20.20.80">
    <property type="entry name" value="Glycosidases"/>
    <property type="match status" value="2"/>
</dbReference>
<organism evidence="2 3">
    <name type="scientific">Eucalyptus globulus</name>
    <name type="common">Tasmanian blue gum</name>
    <dbReference type="NCBI Taxonomy" id="34317"/>
    <lineage>
        <taxon>Eukaryota</taxon>
        <taxon>Viridiplantae</taxon>
        <taxon>Streptophyta</taxon>
        <taxon>Embryophyta</taxon>
        <taxon>Tracheophyta</taxon>
        <taxon>Spermatophyta</taxon>
        <taxon>Magnoliopsida</taxon>
        <taxon>eudicotyledons</taxon>
        <taxon>Gunneridae</taxon>
        <taxon>Pentapetalae</taxon>
        <taxon>rosids</taxon>
        <taxon>malvids</taxon>
        <taxon>Myrtales</taxon>
        <taxon>Myrtaceae</taxon>
        <taxon>Myrtoideae</taxon>
        <taxon>Eucalypteae</taxon>
        <taxon>Eucalyptus</taxon>
    </lineage>
</organism>
<dbReference type="AlphaFoldDB" id="A0ABD3KGF1"/>
<sequence length="200" mass="21393">MASKFSISLAFPCSIVLTLVVGTLADACASENNKFVNLDFLSTFDNGQTPMINLAGHCNPYSGGCTSLSSEIKSCQQRKKVYLTAAPQCPYPNTGVGGALQTGLFNYAGSSFTTIVSANTILGTRRLPMAPNVVNNGLSPTPDLALIGLPTIKGFANHGGVTSWSKCYEDQTQYSSFIKGSPLACRYLKFSLCNYTYFFT</sequence>
<dbReference type="EMBL" id="JBJKBG010000005">
    <property type="protein sequence ID" value="KAL3739010.1"/>
    <property type="molecule type" value="Genomic_DNA"/>
</dbReference>
<keyword evidence="1" id="KW-0732">Signal</keyword>
<feature type="chain" id="PRO_5044752805" evidence="1">
    <location>
        <begin position="26"/>
        <end position="200"/>
    </location>
</feature>
<gene>
    <name evidence="2" type="ORF">ACJRO7_020411</name>
</gene>